<sequence>MDAAASGGSAAEAAASGGSGADSWTGEASGADSWTGEASGMPAARTDWPGTQAWQPSWPGTQAWQACRVCVDRVDDLHVFLLVCGLRKVKDPLYLLNAFSEWHTQNPLVILIIIGPKIDPVLSSEVEECVKRSAGVFLAAERSQEELHAAMRKSFAVVNSSVSEGMSAAILEAMDLNVPVLARDIPGNAAIVQHEHSGLLYSSPEEFVLLSKRLLSDEELQENLRTNGKRYVTERHDSMKERTTYQQLVEKLQ</sequence>
<dbReference type="Proteomes" id="UP000829447">
    <property type="component" value="Linkage Group LG8"/>
</dbReference>
<name>A0ACC5WSL0_PANGG</name>
<comment type="caution">
    <text evidence="1">The sequence shown here is derived from an EMBL/GenBank/DDBJ whole genome shotgun (WGS) entry which is preliminary data.</text>
</comment>
<protein>
    <submittedName>
        <fullName evidence="1">Uncharacterized protein</fullName>
    </submittedName>
</protein>
<reference evidence="1 2" key="1">
    <citation type="journal article" date="2022" name="bioRxiv">
        <title>An ancient truncated duplication of the anti-Mullerian hormone receptor type 2 gene is a potential conserved master sex determinant in the Pangasiidae catfish family.</title>
        <authorList>
            <person name="Wen M."/>
            <person name="Pan Q."/>
            <person name="Jouanno E."/>
            <person name="Montfort J."/>
            <person name="Zahm M."/>
            <person name="Cabau C."/>
            <person name="Klopp C."/>
            <person name="Iampietro C."/>
            <person name="Roques C."/>
            <person name="Bouchez O."/>
            <person name="Castinel A."/>
            <person name="Donnadieu C."/>
            <person name="Parrinello H."/>
            <person name="Poncet C."/>
            <person name="Belmonte E."/>
            <person name="Gautier V."/>
            <person name="Avarre J.-C."/>
            <person name="Dugue R."/>
            <person name="Gustiano R."/>
            <person name="Ha T.T.T."/>
            <person name="Campet M."/>
            <person name="Sriphairoj K."/>
            <person name="Ribolli J."/>
            <person name="de Almeida F.L."/>
            <person name="Desvignes T."/>
            <person name="Postlethwait J.H."/>
            <person name="Bucao C.F."/>
            <person name="Robinson-Rechavi M."/>
            <person name="Bobe J."/>
            <person name="Herpin A."/>
            <person name="Guiguen Y."/>
        </authorList>
    </citation>
    <scope>NUCLEOTIDE SEQUENCE [LARGE SCALE GENOMIC DNA]</scope>
    <source>
        <strain evidence="1">YG-Dec2019</strain>
    </source>
</reference>
<evidence type="ECO:0000313" key="2">
    <source>
        <dbReference type="Proteomes" id="UP000829447"/>
    </source>
</evidence>
<keyword evidence="2" id="KW-1185">Reference proteome</keyword>
<accession>A0ACC5WSL0</accession>
<gene>
    <name evidence="1" type="ORF">PGIGA_G00250070</name>
</gene>
<proteinExistence type="predicted"/>
<evidence type="ECO:0000313" key="1">
    <source>
        <dbReference type="EMBL" id="MCI4381270.1"/>
    </source>
</evidence>
<organism evidence="1 2">
    <name type="scientific">Pangasianodon gigas</name>
    <name type="common">Mekong giant catfish</name>
    <name type="synonym">Pangasius gigas</name>
    <dbReference type="NCBI Taxonomy" id="30993"/>
    <lineage>
        <taxon>Eukaryota</taxon>
        <taxon>Metazoa</taxon>
        <taxon>Chordata</taxon>
        <taxon>Craniata</taxon>
        <taxon>Vertebrata</taxon>
        <taxon>Euteleostomi</taxon>
        <taxon>Actinopterygii</taxon>
        <taxon>Neopterygii</taxon>
        <taxon>Teleostei</taxon>
        <taxon>Ostariophysi</taxon>
        <taxon>Siluriformes</taxon>
        <taxon>Pangasiidae</taxon>
        <taxon>Pangasianodon</taxon>
    </lineage>
</organism>
<dbReference type="EMBL" id="CM040461">
    <property type="protein sequence ID" value="MCI4381270.1"/>
    <property type="molecule type" value="Genomic_DNA"/>
</dbReference>